<dbReference type="InterPro" id="IPR012910">
    <property type="entry name" value="Plug_dom"/>
</dbReference>
<keyword evidence="2 10" id="KW-0813">Transport</keyword>
<sequence length="809" mass="90804">MKLKLMLSVFLIFLISMINAQDKEVVGKILFENGASPEAEIILKETSAKIMVNKNGDYKIKNLTPGNYRLLVKAKGYEDVEQGISVEKTTTVIPDIFLARSSSRIDEITITGVSKETLIKENPVAILSISSKQIERAVATNIISALVKSAPGLSVVETGPNISKPFIRGLGYNRVLTLYDGIRQEGQQWGDEHGIEVAPYIIDHAEVIKGPASLMFGSDALAGVVSLFPYMPVQNDGLVHGKIIGEYQGNNNLIGNGMLLGYKKNSFIASLNASYRMAKNYRNAIDGRVYNTNFEEKNFSFLLGRKTTSSFSKINFTLYDNLQGIPDGSRDPRTGKFTYQTGEGDDDDAEKRPVVSEKDLNSYTLSPLHQRIQHYRLYAQHSQQIGKGDLDVHIALQQNIRREYNHPTVPSQPGMYVRLNTLNYGVRYNFPKFSSIEISAGANGMIQNNKNKSATDFPIPDYDLNEGGLYTYIKWKYKRFNISGGARYDIRNISWDNFYIQTNPITQFEEQAAQESSTTRLGFASYNKTFGGLSASIGSAFQLTKQISLKANVGRSYRAPNITEIGSNGLDPGAHIIYKGNRDFNPEFSLQEDLGISTRFKDFSADLSWFNNNIQNYIYLSLLVDAQGNPLVDTQGNKTYQYQQASAQLYGMEAWLSLHPEKWKGFNFETSLSLIYGFNRDKKFKNKETQGEYLPLISPLKLSGNLSQKIPVRSKLVSSITPTAEVEFSGMQNRYLGLDNTETETNDYTLFNIGTSVELHYSENHSAVLQLQVNNVFDRAYQSHLSRLKYLGNIYNMGRNISLKLIVPF</sequence>
<evidence type="ECO:0000256" key="3">
    <source>
        <dbReference type="ARBA" id="ARBA00022452"/>
    </source>
</evidence>
<dbReference type="InterPro" id="IPR036942">
    <property type="entry name" value="Beta-barrel_TonB_sf"/>
</dbReference>
<dbReference type="PROSITE" id="PS52016">
    <property type="entry name" value="TONB_DEPENDENT_REC_3"/>
    <property type="match status" value="1"/>
</dbReference>
<evidence type="ECO:0000256" key="13">
    <source>
        <dbReference type="SAM" id="SignalP"/>
    </source>
</evidence>
<evidence type="ECO:0000256" key="9">
    <source>
        <dbReference type="ARBA" id="ARBA00023237"/>
    </source>
</evidence>
<keyword evidence="17" id="KW-1185">Reference proteome</keyword>
<organism evidence="16 17">
    <name type="scientific">Chryseobacterium viscerum</name>
    <dbReference type="NCBI Taxonomy" id="1037377"/>
    <lineage>
        <taxon>Bacteria</taxon>
        <taxon>Pseudomonadati</taxon>
        <taxon>Bacteroidota</taxon>
        <taxon>Flavobacteriia</taxon>
        <taxon>Flavobacteriales</taxon>
        <taxon>Weeksellaceae</taxon>
        <taxon>Chryseobacterium group</taxon>
        <taxon>Chryseobacterium</taxon>
    </lineage>
</organism>
<dbReference type="Gene3D" id="2.60.40.1120">
    <property type="entry name" value="Carboxypeptidase-like, regulatory domain"/>
    <property type="match status" value="1"/>
</dbReference>
<keyword evidence="3 10" id="KW-1134">Transmembrane beta strand</keyword>
<evidence type="ECO:0000256" key="8">
    <source>
        <dbReference type="ARBA" id="ARBA00023170"/>
    </source>
</evidence>
<dbReference type="InterPro" id="IPR037066">
    <property type="entry name" value="Plug_dom_sf"/>
</dbReference>
<feature type="domain" description="TonB-dependent receptor-like beta-barrel" evidence="14">
    <location>
        <begin position="314"/>
        <end position="776"/>
    </location>
</feature>
<gene>
    <name evidence="16" type="ORF">F8D52_02350</name>
</gene>
<keyword evidence="7 10" id="KW-0472">Membrane</keyword>
<name>A0A5N4BW48_9FLAO</name>
<evidence type="ECO:0000256" key="7">
    <source>
        <dbReference type="ARBA" id="ARBA00023136"/>
    </source>
</evidence>
<dbReference type="PANTHER" id="PTHR30069:SF29">
    <property type="entry name" value="HEMOGLOBIN AND HEMOGLOBIN-HAPTOGLOBIN-BINDING PROTEIN 1-RELATED"/>
    <property type="match status" value="1"/>
</dbReference>
<keyword evidence="5 13" id="KW-0732">Signal</keyword>
<dbReference type="SUPFAM" id="SSF56935">
    <property type="entry name" value="Porins"/>
    <property type="match status" value="1"/>
</dbReference>
<dbReference type="Gene3D" id="2.40.170.20">
    <property type="entry name" value="TonB-dependent receptor, beta-barrel domain"/>
    <property type="match status" value="1"/>
</dbReference>
<comment type="caution">
    <text evidence="16">The sequence shown here is derived from an EMBL/GenBank/DDBJ whole genome shotgun (WGS) entry which is preliminary data.</text>
</comment>
<evidence type="ECO:0000256" key="4">
    <source>
        <dbReference type="ARBA" id="ARBA00022692"/>
    </source>
</evidence>
<protein>
    <submittedName>
        <fullName evidence="16">TonB-dependent receptor</fullName>
    </submittedName>
</protein>
<evidence type="ECO:0000256" key="1">
    <source>
        <dbReference type="ARBA" id="ARBA00004571"/>
    </source>
</evidence>
<dbReference type="Pfam" id="PF00593">
    <property type="entry name" value="TonB_dep_Rec_b-barrel"/>
    <property type="match status" value="1"/>
</dbReference>
<accession>A0A5N4BW48</accession>
<dbReference type="Proteomes" id="UP000326384">
    <property type="component" value="Unassembled WGS sequence"/>
</dbReference>
<dbReference type="Pfam" id="PF13715">
    <property type="entry name" value="CarbopepD_reg_2"/>
    <property type="match status" value="1"/>
</dbReference>
<evidence type="ECO:0000256" key="12">
    <source>
        <dbReference type="SAM" id="MobiDB-lite"/>
    </source>
</evidence>
<dbReference type="Pfam" id="PF07715">
    <property type="entry name" value="Plug"/>
    <property type="match status" value="1"/>
</dbReference>
<evidence type="ECO:0000256" key="11">
    <source>
        <dbReference type="RuleBase" id="RU003357"/>
    </source>
</evidence>
<evidence type="ECO:0000313" key="16">
    <source>
        <dbReference type="EMBL" id="KAB1232626.1"/>
    </source>
</evidence>
<feature type="chain" id="PRO_5045389387" evidence="13">
    <location>
        <begin position="21"/>
        <end position="809"/>
    </location>
</feature>
<comment type="similarity">
    <text evidence="10 11">Belongs to the TonB-dependent receptor family.</text>
</comment>
<dbReference type="Gene3D" id="2.170.130.10">
    <property type="entry name" value="TonB-dependent receptor, plug domain"/>
    <property type="match status" value="1"/>
</dbReference>
<dbReference type="InterPro" id="IPR039426">
    <property type="entry name" value="TonB-dep_rcpt-like"/>
</dbReference>
<evidence type="ECO:0000256" key="10">
    <source>
        <dbReference type="PROSITE-ProRule" id="PRU01360"/>
    </source>
</evidence>
<evidence type="ECO:0000259" key="14">
    <source>
        <dbReference type="Pfam" id="PF00593"/>
    </source>
</evidence>
<evidence type="ECO:0000259" key="15">
    <source>
        <dbReference type="Pfam" id="PF07715"/>
    </source>
</evidence>
<evidence type="ECO:0000313" key="17">
    <source>
        <dbReference type="Proteomes" id="UP000326384"/>
    </source>
</evidence>
<feature type="domain" description="TonB-dependent receptor plug" evidence="15">
    <location>
        <begin position="120"/>
        <end position="224"/>
    </location>
</feature>
<evidence type="ECO:0000256" key="5">
    <source>
        <dbReference type="ARBA" id="ARBA00022729"/>
    </source>
</evidence>
<keyword evidence="9 10" id="KW-0998">Cell outer membrane</keyword>
<keyword evidence="8 16" id="KW-0675">Receptor</keyword>
<feature type="signal peptide" evidence="13">
    <location>
        <begin position="1"/>
        <end position="20"/>
    </location>
</feature>
<proteinExistence type="inferred from homology"/>
<dbReference type="InterPro" id="IPR000531">
    <property type="entry name" value="Beta-barrel_TonB"/>
</dbReference>
<keyword evidence="4 10" id="KW-0812">Transmembrane</keyword>
<comment type="subcellular location">
    <subcellularLocation>
        <location evidence="1 10">Cell outer membrane</location>
        <topology evidence="1 10">Multi-pass membrane protein</topology>
    </subcellularLocation>
</comment>
<dbReference type="SUPFAM" id="SSF49452">
    <property type="entry name" value="Starch-binding domain-like"/>
    <property type="match status" value="1"/>
</dbReference>
<dbReference type="EMBL" id="VTPV01000001">
    <property type="protein sequence ID" value="KAB1232626.1"/>
    <property type="molecule type" value="Genomic_DNA"/>
</dbReference>
<evidence type="ECO:0000256" key="2">
    <source>
        <dbReference type="ARBA" id="ARBA00022448"/>
    </source>
</evidence>
<reference evidence="16 17" key="1">
    <citation type="journal article" date="2019" name="Stand. Genomic Sci.">
        <title>Draft Whole-Genome Sequence of a Novel Chryseobacterium viscerum Strain Isolated from Fresh Water at Dripping Springs, New Mexico.</title>
        <authorList>
            <person name="Kyndt J.A."/>
            <person name="Moore T.C."/>
        </authorList>
    </citation>
    <scope>NUCLEOTIDE SEQUENCE [LARGE SCALE GENOMIC DNA]</scope>
    <source>
        <strain evidence="16 17">DPS</strain>
    </source>
</reference>
<dbReference type="RefSeq" id="WP_152288852.1">
    <property type="nucleotide sequence ID" value="NZ_VTPV01000001.1"/>
</dbReference>
<evidence type="ECO:0000256" key="6">
    <source>
        <dbReference type="ARBA" id="ARBA00023077"/>
    </source>
</evidence>
<feature type="region of interest" description="Disordered" evidence="12">
    <location>
        <begin position="325"/>
        <end position="353"/>
    </location>
</feature>
<keyword evidence="6 11" id="KW-0798">TonB box</keyword>
<dbReference type="PANTHER" id="PTHR30069">
    <property type="entry name" value="TONB-DEPENDENT OUTER MEMBRANE RECEPTOR"/>
    <property type="match status" value="1"/>
</dbReference>
<dbReference type="InterPro" id="IPR013784">
    <property type="entry name" value="Carb-bd-like_fold"/>
</dbReference>